<comment type="caution">
    <text evidence="5">The sequence shown here is derived from an EMBL/GenBank/DDBJ whole genome shotgun (WGS) entry which is preliminary data.</text>
</comment>
<dbReference type="NCBIfam" id="TIGR02222">
    <property type="entry name" value="chap_CsaA"/>
    <property type="match status" value="1"/>
</dbReference>
<dbReference type="PANTHER" id="PTHR11586:SF37">
    <property type="entry name" value="TRNA-BINDING DOMAIN-CONTAINING PROTEIN"/>
    <property type="match status" value="1"/>
</dbReference>
<evidence type="ECO:0000256" key="3">
    <source>
        <dbReference type="PROSITE-ProRule" id="PRU00209"/>
    </source>
</evidence>
<evidence type="ECO:0000259" key="4">
    <source>
        <dbReference type="PROSITE" id="PS50886"/>
    </source>
</evidence>
<keyword evidence="2 3" id="KW-0694">RNA-binding</keyword>
<proteinExistence type="predicted"/>
<dbReference type="CDD" id="cd02798">
    <property type="entry name" value="tRNA_bind_CsaA"/>
    <property type="match status" value="1"/>
</dbReference>
<dbReference type="PANTHER" id="PTHR11586">
    <property type="entry name" value="TRNA-AMINOACYLATION COFACTOR ARC1 FAMILY MEMBER"/>
    <property type="match status" value="1"/>
</dbReference>
<evidence type="ECO:0000313" key="6">
    <source>
        <dbReference type="Proteomes" id="UP001596152"/>
    </source>
</evidence>
<evidence type="ECO:0000313" key="5">
    <source>
        <dbReference type="EMBL" id="MFC5342817.1"/>
    </source>
</evidence>
<evidence type="ECO:0000256" key="2">
    <source>
        <dbReference type="ARBA" id="ARBA00022884"/>
    </source>
</evidence>
<dbReference type="Pfam" id="PF01588">
    <property type="entry name" value="tRNA_bind"/>
    <property type="match status" value="1"/>
</dbReference>
<name>A0ABW0FN86_9CAUL</name>
<dbReference type="Gene3D" id="2.40.50.140">
    <property type="entry name" value="Nucleic acid-binding proteins"/>
    <property type="match status" value="1"/>
</dbReference>
<dbReference type="InterPro" id="IPR002547">
    <property type="entry name" value="tRNA-bd_dom"/>
</dbReference>
<dbReference type="RefSeq" id="WP_374038733.1">
    <property type="nucleotide sequence ID" value="NZ_CP169082.1"/>
</dbReference>
<dbReference type="EMBL" id="JBHSLF010000004">
    <property type="protein sequence ID" value="MFC5342817.1"/>
    <property type="molecule type" value="Genomic_DNA"/>
</dbReference>
<organism evidence="5 6">
    <name type="scientific">Brevundimonas staleyi</name>
    <dbReference type="NCBI Taxonomy" id="74326"/>
    <lineage>
        <taxon>Bacteria</taxon>
        <taxon>Pseudomonadati</taxon>
        <taxon>Pseudomonadota</taxon>
        <taxon>Alphaproteobacteria</taxon>
        <taxon>Caulobacterales</taxon>
        <taxon>Caulobacteraceae</taxon>
        <taxon>Brevundimonas</taxon>
    </lineage>
</organism>
<dbReference type="PROSITE" id="PS50886">
    <property type="entry name" value="TRBD"/>
    <property type="match status" value="1"/>
</dbReference>
<dbReference type="Proteomes" id="UP001596152">
    <property type="component" value="Unassembled WGS sequence"/>
</dbReference>
<gene>
    <name evidence="5" type="ORF">ACFPIE_02755</name>
</gene>
<sequence>MDAATTSPVADRIAFDDFMKVDIRIGRVLKAEAFPEARKPAFKLTIDFGPDIGVKRSSAQITRHYTLDQLTDRKVAAVVNFPPRQIGPFMSEVLTLGFPDADGEVVLVGVDRDAVVGGRLF</sequence>
<accession>A0ABW0FN86</accession>
<dbReference type="InterPro" id="IPR008231">
    <property type="entry name" value="CsaA"/>
</dbReference>
<dbReference type="NCBIfam" id="NF007494">
    <property type="entry name" value="PRK10089.1-3"/>
    <property type="match status" value="1"/>
</dbReference>
<keyword evidence="6" id="KW-1185">Reference proteome</keyword>
<protein>
    <submittedName>
        <fullName evidence="5">tRNA-binding protein</fullName>
    </submittedName>
</protein>
<dbReference type="InterPro" id="IPR051270">
    <property type="entry name" value="Tyrosine-tRNA_ligase_regulator"/>
</dbReference>
<dbReference type="SUPFAM" id="SSF50249">
    <property type="entry name" value="Nucleic acid-binding proteins"/>
    <property type="match status" value="1"/>
</dbReference>
<reference evidence="6" key="1">
    <citation type="journal article" date="2019" name="Int. J. Syst. Evol. Microbiol.">
        <title>The Global Catalogue of Microorganisms (GCM) 10K type strain sequencing project: providing services to taxonomists for standard genome sequencing and annotation.</title>
        <authorList>
            <consortium name="The Broad Institute Genomics Platform"/>
            <consortium name="The Broad Institute Genome Sequencing Center for Infectious Disease"/>
            <person name="Wu L."/>
            <person name="Ma J."/>
        </authorList>
    </citation>
    <scope>NUCLEOTIDE SEQUENCE [LARGE SCALE GENOMIC DNA]</scope>
    <source>
        <strain evidence="6">JCM 12125</strain>
    </source>
</reference>
<dbReference type="NCBIfam" id="NF007495">
    <property type="entry name" value="PRK10089.1-4"/>
    <property type="match status" value="1"/>
</dbReference>
<keyword evidence="1 3" id="KW-0820">tRNA-binding</keyword>
<feature type="domain" description="TRNA-binding" evidence="4">
    <location>
        <begin position="17"/>
        <end position="121"/>
    </location>
</feature>
<evidence type="ECO:0000256" key="1">
    <source>
        <dbReference type="ARBA" id="ARBA00022555"/>
    </source>
</evidence>
<dbReference type="InterPro" id="IPR012340">
    <property type="entry name" value="NA-bd_OB-fold"/>
</dbReference>